<accession>A0AA38J322</accession>
<gene>
    <name evidence="1" type="ORF">Zmor_001726</name>
</gene>
<keyword evidence="2" id="KW-1185">Reference proteome</keyword>
<evidence type="ECO:0000313" key="1">
    <source>
        <dbReference type="EMBL" id="KAJ3666273.1"/>
    </source>
</evidence>
<evidence type="ECO:0000313" key="2">
    <source>
        <dbReference type="Proteomes" id="UP001168821"/>
    </source>
</evidence>
<protein>
    <recommendedName>
        <fullName evidence="3">AAA-ATPase-like domain-containing protein</fullName>
    </recommendedName>
</protein>
<dbReference type="PANTHER" id="PTHR34825:SF1">
    <property type="entry name" value="AAA-ATPASE-LIKE DOMAIN-CONTAINING PROTEIN"/>
    <property type="match status" value="1"/>
</dbReference>
<proteinExistence type="predicted"/>
<reference evidence="1" key="1">
    <citation type="journal article" date="2023" name="G3 (Bethesda)">
        <title>Whole genome assemblies of Zophobas morio and Tenebrio molitor.</title>
        <authorList>
            <person name="Kaur S."/>
            <person name="Stinson S.A."/>
            <person name="diCenzo G.C."/>
        </authorList>
    </citation>
    <scope>NUCLEOTIDE SEQUENCE</scope>
    <source>
        <strain evidence="1">QUZm001</strain>
    </source>
</reference>
<comment type="caution">
    <text evidence="1">The sequence shown here is derived from an EMBL/GenBank/DDBJ whole genome shotgun (WGS) entry which is preliminary data.</text>
</comment>
<sequence>MEELDHTDFLDYLKPADKDDRWIKAKDRNEAENYIMVAFQYLIEVLSVHYQTKQTHKRIIIIIDEFDAPFMNMLFSENSDQQIIGLIQQLMRLLCKMGDKDTTISNPVSIASYLPHLVRKNYWIESVGTKYICQLFKFEQMREKVFPALRDNEKISIKTKTIELNDIHNLKSLCESILNCIKPEQVDLAFQFLTECGYFNVIDKNDGNWTLQIPNLELKQVFTDKLQEALIKFETNLFTVEQQESFVNALKSLGNGEKHEPMEYVAFKKSVENLYTDRELPKAHFHFHCDLWMLISSCGKLDCFSEFAIKKGWSPKLDLIIISKCAVIIIELKRHERDSARKALEQCLRKKYYEAIELVGNERKGLKKILIGLHLSDDRKVSMRNSGPAHVKSYHLSRAERSETSYVLLVAFLQARFTVHEEAKERRNVAYHGSQNSTVTIINMSISHSRNQVNA</sequence>
<evidence type="ECO:0008006" key="3">
    <source>
        <dbReference type="Google" id="ProtNLM"/>
    </source>
</evidence>
<organism evidence="1 2">
    <name type="scientific">Zophobas morio</name>
    <dbReference type="NCBI Taxonomy" id="2755281"/>
    <lineage>
        <taxon>Eukaryota</taxon>
        <taxon>Metazoa</taxon>
        <taxon>Ecdysozoa</taxon>
        <taxon>Arthropoda</taxon>
        <taxon>Hexapoda</taxon>
        <taxon>Insecta</taxon>
        <taxon>Pterygota</taxon>
        <taxon>Neoptera</taxon>
        <taxon>Endopterygota</taxon>
        <taxon>Coleoptera</taxon>
        <taxon>Polyphaga</taxon>
        <taxon>Cucujiformia</taxon>
        <taxon>Tenebrionidae</taxon>
        <taxon>Zophobas</taxon>
    </lineage>
</organism>
<name>A0AA38J322_9CUCU</name>
<dbReference type="PANTHER" id="PTHR34825">
    <property type="entry name" value="CONSERVED PROTEIN, WITH A WEAK D-GALACTARATE DEHYDRATASE/ALTRONATE HYDROLASE DOMAIN"/>
    <property type="match status" value="1"/>
</dbReference>
<dbReference type="AlphaFoldDB" id="A0AA38J322"/>
<dbReference type="EMBL" id="JALNTZ010000001">
    <property type="protein sequence ID" value="KAJ3666273.1"/>
    <property type="molecule type" value="Genomic_DNA"/>
</dbReference>
<dbReference type="Proteomes" id="UP001168821">
    <property type="component" value="Unassembled WGS sequence"/>
</dbReference>